<protein>
    <submittedName>
        <fullName evidence="2 3">Zinc metalloproteinase C607.06c</fullName>
    </submittedName>
</protein>
<dbReference type="PANTHER" id="PTHR21054:SF2">
    <property type="entry name" value="MIP04191P"/>
    <property type="match status" value="1"/>
</dbReference>
<evidence type="ECO:0000313" key="6">
    <source>
        <dbReference type="RefSeq" id="XP_022237541.1"/>
    </source>
</evidence>
<name>A0ABM1S1N6_LIMPO</name>
<evidence type="ECO:0000313" key="4">
    <source>
        <dbReference type="RefSeq" id="XP_022237539.1"/>
    </source>
</evidence>
<accession>A0ABM1S1N6</accession>
<dbReference type="RefSeq" id="XP_022237541.1">
    <property type="nucleotide sequence ID" value="XM_022381833.1"/>
</dbReference>
<keyword evidence="2 3" id="KW-0482">Metalloprotease</keyword>
<reference evidence="2 3" key="1">
    <citation type="submission" date="2025-05" db="UniProtKB">
        <authorList>
            <consortium name="RefSeq"/>
        </authorList>
    </citation>
    <scope>IDENTIFICATION</scope>
    <source>
        <tissue evidence="2 3">Muscle</tissue>
    </source>
</reference>
<dbReference type="InterPro" id="IPR053002">
    <property type="entry name" value="Metalloproteinase_M10B"/>
</dbReference>
<evidence type="ECO:0000313" key="1">
    <source>
        <dbReference type="Proteomes" id="UP000694941"/>
    </source>
</evidence>
<dbReference type="RefSeq" id="XP_022237537.1">
    <property type="nucleotide sequence ID" value="XM_022381829.1"/>
</dbReference>
<dbReference type="GO" id="GO:0008237">
    <property type="term" value="F:metallopeptidase activity"/>
    <property type="evidence" value="ECO:0007669"/>
    <property type="project" value="UniProtKB-KW"/>
</dbReference>
<gene>
    <name evidence="2 3 4 5 6" type="primary">LOC106478257</name>
</gene>
<evidence type="ECO:0000313" key="3">
    <source>
        <dbReference type="RefSeq" id="XP_022237538.1"/>
    </source>
</evidence>
<organism evidence="1 6">
    <name type="scientific">Limulus polyphemus</name>
    <name type="common">Atlantic horseshoe crab</name>
    <dbReference type="NCBI Taxonomy" id="6850"/>
    <lineage>
        <taxon>Eukaryota</taxon>
        <taxon>Metazoa</taxon>
        <taxon>Ecdysozoa</taxon>
        <taxon>Arthropoda</taxon>
        <taxon>Chelicerata</taxon>
        <taxon>Merostomata</taxon>
        <taxon>Xiphosura</taxon>
        <taxon>Limulidae</taxon>
        <taxon>Limulus</taxon>
    </lineage>
</organism>
<sequence length="512" mass="58160">MLENKLNRNFLKESEIFHPLAFIEGIHNDLLDIRIERKEQTHSIKREDIYLTAGSTHFKVLLPLKCGDNSFILHCGKHEIPFNLKYTASVNKKFVRLVYIKCKDDDGQFQAPSEENNSVSSACSRISLGAQLLQTFTAEKMKEQGFPAKTFHLEEDENNKPICYVFTSSLTVLEAQQLKGEALWSHFAKELMNSSLRNDNCKFLAFLSFTRYQNSNGIIPSNHSEVLDLVKGHVALGASGLALLGTGCLHTWAQNLEELKWRFNDNRKINKKELMDDSGLRGTHWACYSTGLGATLHELGHTFDLGHSTYGIMGRGFDDIYKFFTVQDKCCQPNVQDDMKVISKTSCTEVHNQVPLIKNLCWETVTPPDSNTVAGFHGVSKSDYRDLVSLSTSSAICQWSQEIFWSRSCAVLLNFHKWFNLFNPKDPTLLPNISSNKATSAHGIRLVEFRDKDSNYLHHWEFLRGDGLRELPLHLSDMSSWLPENTSMLKIIIADSYGNILKRDVSLKNLDV</sequence>
<dbReference type="GeneID" id="106478257"/>
<dbReference type="PANTHER" id="PTHR21054">
    <property type="entry name" value="ZINC METALLOPROTEINASE-RELATED"/>
    <property type="match status" value="1"/>
</dbReference>
<keyword evidence="2 3" id="KW-0645">Protease</keyword>
<dbReference type="RefSeq" id="XP_022237540.1">
    <property type="nucleotide sequence ID" value="XM_022381832.1"/>
</dbReference>
<dbReference type="RefSeq" id="XP_022237538.1">
    <property type="nucleotide sequence ID" value="XM_022381830.1"/>
</dbReference>
<dbReference type="Proteomes" id="UP000694941">
    <property type="component" value="Unplaced"/>
</dbReference>
<evidence type="ECO:0000313" key="2">
    <source>
        <dbReference type="RefSeq" id="XP_022237537.1"/>
    </source>
</evidence>
<proteinExistence type="predicted"/>
<dbReference type="Pfam" id="PF12044">
    <property type="entry name" value="Metallopep"/>
    <property type="match status" value="1"/>
</dbReference>
<dbReference type="RefSeq" id="XP_022237539.1">
    <property type="nucleotide sequence ID" value="XM_022381831.1"/>
</dbReference>
<evidence type="ECO:0000313" key="5">
    <source>
        <dbReference type="RefSeq" id="XP_022237540.1"/>
    </source>
</evidence>
<keyword evidence="1" id="KW-1185">Reference proteome</keyword>
<keyword evidence="2 3" id="KW-0378">Hydrolase</keyword>
<dbReference type="InterPro" id="IPR021917">
    <property type="entry name" value="Unchr_Zn-peptidase-like"/>
</dbReference>